<dbReference type="FunFam" id="3.10.110.10:FF:000050">
    <property type="entry name" value="eIF-2-alpha kinase GCN2"/>
    <property type="match status" value="1"/>
</dbReference>
<dbReference type="GO" id="GO:0051246">
    <property type="term" value="P:regulation of protein metabolic process"/>
    <property type="evidence" value="ECO:0007669"/>
    <property type="project" value="UniProtKB-ARBA"/>
</dbReference>
<dbReference type="Gene3D" id="3.10.110.10">
    <property type="entry name" value="Ubiquitin Conjugating Enzyme"/>
    <property type="match status" value="1"/>
</dbReference>
<dbReference type="FunFam" id="3.30.40.10:FF:000215">
    <property type="entry name" value="E3 ubiquitin-protein ligase RNF25"/>
    <property type="match status" value="1"/>
</dbReference>
<evidence type="ECO:0000313" key="6">
    <source>
        <dbReference type="EMBL" id="CAB0016011.1"/>
    </source>
</evidence>
<keyword evidence="1 3" id="KW-0863">Zinc-finger</keyword>
<dbReference type="OrthoDB" id="432311at2759"/>
<protein>
    <recommendedName>
        <fullName evidence="8">RWD domain-containing protein</fullName>
    </recommendedName>
</protein>
<dbReference type="Proteomes" id="UP000479000">
    <property type="component" value="Unassembled WGS sequence"/>
</dbReference>
<dbReference type="SMART" id="SM00184">
    <property type="entry name" value="RING"/>
    <property type="match status" value="1"/>
</dbReference>
<evidence type="ECO:0000256" key="2">
    <source>
        <dbReference type="ARBA" id="ARBA00022833"/>
    </source>
</evidence>
<dbReference type="AlphaFoldDB" id="A0A6H5HDF1"/>
<dbReference type="CDD" id="cd16470">
    <property type="entry name" value="RING-H2_RNF25"/>
    <property type="match status" value="1"/>
</dbReference>
<dbReference type="InterPro" id="IPR001841">
    <property type="entry name" value="Znf_RING"/>
</dbReference>
<dbReference type="GO" id="GO:0010468">
    <property type="term" value="P:regulation of gene expression"/>
    <property type="evidence" value="ECO:0007669"/>
    <property type="project" value="UniProtKB-ARBA"/>
</dbReference>
<keyword evidence="2" id="KW-0862">Zinc</keyword>
<dbReference type="Pfam" id="PF05773">
    <property type="entry name" value="RWD"/>
    <property type="match status" value="1"/>
</dbReference>
<accession>A0A6H5HDF1</accession>
<dbReference type="InterPro" id="IPR016135">
    <property type="entry name" value="UBQ-conjugating_enzyme/RWD"/>
</dbReference>
<evidence type="ECO:0000313" key="7">
    <source>
        <dbReference type="Proteomes" id="UP000479000"/>
    </source>
</evidence>
<evidence type="ECO:0000256" key="3">
    <source>
        <dbReference type="PROSITE-ProRule" id="PRU00175"/>
    </source>
</evidence>
<feature type="domain" description="RING-type" evidence="4">
    <location>
        <begin position="134"/>
        <end position="196"/>
    </location>
</feature>
<name>A0A6H5HDF1_9HEMI</name>
<evidence type="ECO:0000259" key="5">
    <source>
        <dbReference type="PROSITE" id="PS50908"/>
    </source>
</evidence>
<dbReference type="GO" id="GO:0061630">
    <property type="term" value="F:ubiquitin protein ligase activity"/>
    <property type="evidence" value="ECO:0007669"/>
    <property type="project" value="InterPro"/>
</dbReference>
<dbReference type="EMBL" id="CADCXU010029848">
    <property type="protein sequence ID" value="CAB0016011.1"/>
    <property type="molecule type" value="Genomic_DNA"/>
</dbReference>
<dbReference type="CDD" id="cd23818">
    <property type="entry name" value="RWD_RNF25"/>
    <property type="match status" value="1"/>
</dbReference>
<evidence type="ECO:0008006" key="8">
    <source>
        <dbReference type="Google" id="ProtNLM"/>
    </source>
</evidence>
<sequence>MRREHVERRCSQLDKVSDELEALQAILMDEIKIKCDDSGQAIAIETEIHPWTALDTETQYVRLTLQVSLPPGYPDVPPEVNLANPRGLDDSLLTSLHKEIAEKCTQNLGQSVIYEIYEIVKEGLTASNRPSVPCCICLYGFRQADQFIKTDCYHYFHSHCLAGHLSASENIFKEEQDKLPPWQQTATFQAVCPICRAPINYDVETLKSALPPQELEEAPRTFQPTPELRILQERMAALYLRQRSRGGIIQEDNKTLLLTVSFYLNKNGNFRDDALLQLLG</sequence>
<dbReference type="GO" id="GO:0033554">
    <property type="term" value="P:cellular response to stress"/>
    <property type="evidence" value="ECO:0007669"/>
    <property type="project" value="UniProtKB-ARBA"/>
</dbReference>
<dbReference type="InterPro" id="IPR006575">
    <property type="entry name" value="RWD_dom"/>
</dbReference>
<dbReference type="PANTHER" id="PTHR13198">
    <property type="entry name" value="RING FINGER PROTEIN 25"/>
    <property type="match status" value="1"/>
</dbReference>
<proteinExistence type="predicted"/>
<dbReference type="SMART" id="SM00591">
    <property type="entry name" value="RWD"/>
    <property type="match status" value="1"/>
</dbReference>
<dbReference type="PROSITE" id="PS50089">
    <property type="entry name" value="ZF_RING_2"/>
    <property type="match status" value="1"/>
</dbReference>
<feature type="domain" description="RWD" evidence="5">
    <location>
        <begin position="18"/>
        <end position="127"/>
    </location>
</feature>
<dbReference type="PANTHER" id="PTHR13198:SF4">
    <property type="entry name" value="E3 UBIQUITIN-PROTEIN LIGASE RNF25"/>
    <property type="match status" value="1"/>
</dbReference>
<organism evidence="6 7">
    <name type="scientific">Nesidiocoris tenuis</name>
    <dbReference type="NCBI Taxonomy" id="355587"/>
    <lineage>
        <taxon>Eukaryota</taxon>
        <taxon>Metazoa</taxon>
        <taxon>Ecdysozoa</taxon>
        <taxon>Arthropoda</taxon>
        <taxon>Hexapoda</taxon>
        <taxon>Insecta</taxon>
        <taxon>Pterygota</taxon>
        <taxon>Neoptera</taxon>
        <taxon>Paraneoptera</taxon>
        <taxon>Hemiptera</taxon>
        <taxon>Heteroptera</taxon>
        <taxon>Panheteroptera</taxon>
        <taxon>Cimicomorpha</taxon>
        <taxon>Miridae</taxon>
        <taxon>Dicyphina</taxon>
        <taxon>Nesidiocoris</taxon>
    </lineage>
</organism>
<reference evidence="6 7" key="1">
    <citation type="submission" date="2020-02" db="EMBL/GenBank/DDBJ databases">
        <authorList>
            <person name="Ferguson B K."/>
        </authorList>
    </citation>
    <scope>NUCLEOTIDE SEQUENCE [LARGE SCALE GENOMIC DNA]</scope>
</reference>
<evidence type="ECO:0000256" key="1">
    <source>
        <dbReference type="ARBA" id="ARBA00022771"/>
    </source>
</evidence>
<keyword evidence="1 3" id="KW-0479">Metal-binding</keyword>
<dbReference type="SUPFAM" id="SSF57850">
    <property type="entry name" value="RING/U-box"/>
    <property type="match status" value="1"/>
</dbReference>
<dbReference type="GO" id="GO:0009893">
    <property type="term" value="P:positive regulation of metabolic process"/>
    <property type="evidence" value="ECO:0007669"/>
    <property type="project" value="UniProtKB-ARBA"/>
</dbReference>
<dbReference type="Gene3D" id="3.30.40.10">
    <property type="entry name" value="Zinc/RING finger domain, C3HC4 (zinc finger)"/>
    <property type="match status" value="1"/>
</dbReference>
<dbReference type="GO" id="GO:0016567">
    <property type="term" value="P:protein ubiquitination"/>
    <property type="evidence" value="ECO:0007669"/>
    <property type="project" value="TreeGrafter"/>
</dbReference>
<dbReference type="SUPFAM" id="SSF54495">
    <property type="entry name" value="UBC-like"/>
    <property type="match status" value="1"/>
</dbReference>
<gene>
    <name evidence="6" type="ORF">NTEN_LOCUS20341</name>
</gene>
<keyword evidence="7" id="KW-1185">Reference proteome</keyword>
<evidence type="ECO:0000259" key="4">
    <source>
        <dbReference type="PROSITE" id="PS50089"/>
    </source>
</evidence>
<dbReference type="GO" id="GO:0008270">
    <property type="term" value="F:zinc ion binding"/>
    <property type="evidence" value="ECO:0007669"/>
    <property type="project" value="UniProtKB-KW"/>
</dbReference>
<dbReference type="GO" id="GO:0005634">
    <property type="term" value="C:nucleus"/>
    <property type="evidence" value="ECO:0007669"/>
    <property type="project" value="TreeGrafter"/>
</dbReference>
<dbReference type="InterPro" id="IPR013083">
    <property type="entry name" value="Znf_RING/FYVE/PHD"/>
</dbReference>
<dbReference type="PROSITE" id="PS50908">
    <property type="entry name" value="RWD"/>
    <property type="match status" value="1"/>
</dbReference>
<dbReference type="InterPro" id="IPR039133">
    <property type="entry name" value="RNF25"/>
</dbReference>